<keyword evidence="4 9" id="KW-1003">Cell membrane</keyword>
<dbReference type="PANTHER" id="PTHR34308:SF1">
    <property type="entry name" value="COBALAMIN BIOSYNTHESIS PROTEIN CBIB"/>
    <property type="match status" value="1"/>
</dbReference>
<dbReference type="GO" id="GO:0005886">
    <property type="term" value="C:plasma membrane"/>
    <property type="evidence" value="ECO:0007669"/>
    <property type="project" value="UniProtKB-SubCell"/>
</dbReference>
<feature type="transmembrane region" description="Helical" evidence="9">
    <location>
        <begin position="299"/>
        <end position="322"/>
    </location>
</feature>
<feature type="transmembrane region" description="Helical" evidence="9">
    <location>
        <begin position="86"/>
        <end position="104"/>
    </location>
</feature>
<dbReference type="GO" id="GO:0015420">
    <property type="term" value="F:ABC-type vitamin B12 transporter activity"/>
    <property type="evidence" value="ECO:0007669"/>
    <property type="project" value="UniProtKB-UniRule"/>
</dbReference>
<name>A0A926EM23_9FIRM</name>
<dbReference type="InterPro" id="IPR004485">
    <property type="entry name" value="Cobalamin_biosynth_CobD/CbiB"/>
</dbReference>
<dbReference type="AlphaFoldDB" id="A0A926EM23"/>
<dbReference type="GO" id="GO:0009236">
    <property type="term" value="P:cobalamin biosynthetic process"/>
    <property type="evidence" value="ECO:0007669"/>
    <property type="project" value="UniProtKB-UniRule"/>
</dbReference>
<keyword evidence="6 9" id="KW-0812">Transmembrane</keyword>
<comment type="caution">
    <text evidence="9">Lacks conserved residue(s) required for the propagation of feature annotation.</text>
</comment>
<evidence type="ECO:0000256" key="7">
    <source>
        <dbReference type="ARBA" id="ARBA00022989"/>
    </source>
</evidence>
<dbReference type="EMBL" id="JACRTD010000003">
    <property type="protein sequence ID" value="MBC8585086.1"/>
    <property type="molecule type" value="Genomic_DNA"/>
</dbReference>
<accession>A0A926EM23</accession>
<evidence type="ECO:0000256" key="1">
    <source>
        <dbReference type="ARBA" id="ARBA00004651"/>
    </source>
</evidence>
<comment type="function">
    <text evidence="9">Converts cobyric acid to cobinamide by the addition of aminopropanol on the F carboxylic group.</text>
</comment>
<evidence type="ECO:0000256" key="5">
    <source>
        <dbReference type="ARBA" id="ARBA00022573"/>
    </source>
</evidence>
<evidence type="ECO:0000256" key="9">
    <source>
        <dbReference type="HAMAP-Rule" id="MF_00024"/>
    </source>
</evidence>
<keyword evidence="7 9" id="KW-1133">Transmembrane helix</keyword>
<evidence type="ECO:0000256" key="4">
    <source>
        <dbReference type="ARBA" id="ARBA00022475"/>
    </source>
</evidence>
<proteinExistence type="inferred from homology"/>
<evidence type="ECO:0000256" key="3">
    <source>
        <dbReference type="ARBA" id="ARBA00006263"/>
    </source>
</evidence>
<comment type="pathway">
    <text evidence="2 9">Cofactor biosynthesis; adenosylcobalamin biosynthesis.</text>
</comment>
<dbReference type="Pfam" id="PF03186">
    <property type="entry name" value="CobD_Cbib"/>
    <property type="match status" value="1"/>
</dbReference>
<dbReference type="RefSeq" id="WP_262394865.1">
    <property type="nucleotide sequence ID" value="NZ_JACRTD010000003.1"/>
</dbReference>
<reference evidence="10" key="1">
    <citation type="submission" date="2020-08" db="EMBL/GenBank/DDBJ databases">
        <title>Genome public.</title>
        <authorList>
            <person name="Liu C."/>
            <person name="Sun Q."/>
        </authorList>
    </citation>
    <scope>NUCLEOTIDE SEQUENCE</scope>
    <source>
        <strain evidence="10">NSJ-64</strain>
    </source>
</reference>
<evidence type="ECO:0000256" key="8">
    <source>
        <dbReference type="ARBA" id="ARBA00023136"/>
    </source>
</evidence>
<evidence type="ECO:0000256" key="2">
    <source>
        <dbReference type="ARBA" id="ARBA00004953"/>
    </source>
</evidence>
<comment type="caution">
    <text evidence="10">The sequence shown here is derived from an EMBL/GenBank/DDBJ whole genome shotgun (WGS) entry which is preliminary data.</text>
</comment>
<sequence>MFYSISVIALGFFLDLILGDPLWLPHPVRLIGKLISWLEKPLRAVFPKSKKGAYTAGVVLTLLVVTLSTAAPAGILWLASQINRQLVFLLEVIMCYQVLAMKSLRSESMKVYERLAQNDLDGARKAVSMIVGRDTENLTAQQVAKAAVETVAENTSDGVIAPLLFIVIGGAPLGFCYKAVNTLDSMIGYKNDRYLYFGRFAARLDDVVNFLPARLSAVFMIAASALVGLDFKNAAFIWKRDRFCHKSPNSAQTESACAGALHIQLAGDAFYFGELYEKPTIGDDLRPIELEDIPRANRLMYMTGFLCLAVFLLTKLAVLFVLH</sequence>
<feature type="transmembrane region" description="Helical" evidence="9">
    <location>
        <begin position="53"/>
        <end position="79"/>
    </location>
</feature>
<evidence type="ECO:0000313" key="11">
    <source>
        <dbReference type="Proteomes" id="UP000623678"/>
    </source>
</evidence>
<comment type="subcellular location">
    <subcellularLocation>
        <location evidence="1 9">Cell membrane</location>
        <topology evidence="1 9">Multi-pass membrane protein</topology>
    </subcellularLocation>
</comment>
<protein>
    <recommendedName>
        <fullName evidence="9">Cobalamin biosynthesis protein CobD</fullName>
    </recommendedName>
</protein>
<keyword evidence="11" id="KW-1185">Reference proteome</keyword>
<dbReference type="PANTHER" id="PTHR34308">
    <property type="entry name" value="COBALAMIN BIOSYNTHESIS PROTEIN CBIB"/>
    <property type="match status" value="1"/>
</dbReference>
<evidence type="ECO:0000313" key="10">
    <source>
        <dbReference type="EMBL" id="MBC8585086.1"/>
    </source>
</evidence>
<dbReference type="Proteomes" id="UP000623678">
    <property type="component" value="Unassembled WGS sequence"/>
</dbReference>
<gene>
    <name evidence="9 10" type="primary">cobD</name>
    <name evidence="10" type="ORF">H8705_05765</name>
</gene>
<evidence type="ECO:0000256" key="6">
    <source>
        <dbReference type="ARBA" id="ARBA00022692"/>
    </source>
</evidence>
<feature type="transmembrane region" description="Helical" evidence="9">
    <location>
        <begin position="159"/>
        <end position="180"/>
    </location>
</feature>
<keyword evidence="5 9" id="KW-0169">Cobalamin biosynthesis</keyword>
<dbReference type="NCBIfam" id="TIGR00380">
    <property type="entry name" value="cobal_cbiB"/>
    <property type="match status" value="1"/>
</dbReference>
<comment type="similarity">
    <text evidence="3 9">Belongs to the CobD/CbiB family.</text>
</comment>
<organism evidence="10 11">
    <name type="scientific">Youxingia wuxianensis</name>
    <dbReference type="NCBI Taxonomy" id="2763678"/>
    <lineage>
        <taxon>Bacteria</taxon>
        <taxon>Bacillati</taxon>
        <taxon>Bacillota</taxon>
        <taxon>Clostridia</taxon>
        <taxon>Eubacteriales</taxon>
        <taxon>Oscillospiraceae</taxon>
        <taxon>Youxingia</taxon>
    </lineage>
</organism>
<dbReference type="HAMAP" id="MF_00024">
    <property type="entry name" value="CobD_CbiB"/>
    <property type="match status" value="1"/>
</dbReference>
<dbReference type="GO" id="GO:0048472">
    <property type="term" value="F:threonine-phosphate decarboxylase activity"/>
    <property type="evidence" value="ECO:0007669"/>
    <property type="project" value="InterPro"/>
</dbReference>
<keyword evidence="8 9" id="KW-0472">Membrane</keyword>